<dbReference type="RefSeq" id="WP_128519835.1">
    <property type="nucleotide sequence ID" value="NZ_RJQC01000001.1"/>
</dbReference>
<comment type="caution">
    <text evidence="1">The sequence shown here is derived from an EMBL/GenBank/DDBJ whole genome shotgun (WGS) entry which is preliminary data.</text>
</comment>
<proteinExistence type="predicted"/>
<dbReference type="Proteomes" id="UP000276568">
    <property type="component" value="Unassembled WGS sequence"/>
</dbReference>
<reference evidence="1 2" key="1">
    <citation type="submission" date="2018-11" db="EMBL/GenBank/DDBJ databases">
        <title>Clostridium sp. nov., a member of the family Erysipelotrichaceae isolated from pig faeces.</title>
        <authorList>
            <person name="Chang Y.-H."/>
        </authorList>
    </citation>
    <scope>NUCLEOTIDE SEQUENCE [LARGE SCALE GENOMIC DNA]</scope>
    <source>
        <strain evidence="1 2">YH-panp20</strain>
    </source>
</reference>
<dbReference type="EMBL" id="RJQC01000001">
    <property type="protein sequence ID" value="RNM31675.1"/>
    <property type="molecule type" value="Genomic_DNA"/>
</dbReference>
<name>A0A3N0I3U5_9FIRM</name>
<evidence type="ECO:0000313" key="1">
    <source>
        <dbReference type="EMBL" id="RNM31675.1"/>
    </source>
</evidence>
<protein>
    <submittedName>
        <fullName evidence="1">Uncharacterized protein</fullName>
    </submittedName>
</protein>
<gene>
    <name evidence="1" type="ORF">EDX97_03730</name>
</gene>
<organism evidence="1 2">
    <name type="scientific">Absicoccus porci</name>
    <dbReference type="NCBI Taxonomy" id="2486576"/>
    <lineage>
        <taxon>Bacteria</taxon>
        <taxon>Bacillati</taxon>
        <taxon>Bacillota</taxon>
        <taxon>Erysipelotrichia</taxon>
        <taxon>Erysipelotrichales</taxon>
        <taxon>Erysipelotrichaceae</taxon>
        <taxon>Absicoccus</taxon>
    </lineage>
</organism>
<keyword evidence="2" id="KW-1185">Reference proteome</keyword>
<dbReference type="AlphaFoldDB" id="A0A3N0I3U5"/>
<accession>A0A3N0I3U5</accession>
<sequence>MRADHNLRKFCGHPEWYTHELGHMFIPTEECPDNAKKAMDEYNSYTFPEEYKKSKMKKYD</sequence>
<evidence type="ECO:0000313" key="2">
    <source>
        <dbReference type="Proteomes" id="UP000276568"/>
    </source>
</evidence>